<dbReference type="SMART" id="SM00829">
    <property type="entry name" value="PKS_ER"/>
    <property type="match status" value="1"/>
</dbReference>
<dbReference type="InterPro" id="IPR011032">
    <property type="entry name" value="GroES-like_sf"/>
</dbReference>
<evidence type="ECO:0000313" key="5">
    <source>
        <dbReference type="EMBL" id="CUR62402.1"/>
    </source>
</evidence>
<dbReference type="InterPro" id="IPR020843">
    <property type="entry name" value="ER"/>
</dbReference>
<evidence type="ECO:0000256" key="2">
    <source>
        <dbReference type="ARBA" id="ARBA00023002"/>
    </source>
</evidence>
<keyword evidence="1" id="KW-0521">NADP</keyword>
<dbReference type="PANTHER" id="PTHR48106">
    <property type="entry name" value="QUINONE OXIDOREDUCTASE PIG3-RELATED"/>
    <property type="match status" value="1"/>
</dbReference>
<dbReference type="GO" id="GO:0016651">
    <property type="term" value="F:oxidoreductase activity, acting on NAD(P)H"/>
    <property type="evidence" value="ECO:0007669"/>
    <property type="project" value="TreeGrafter"/>
</dbReference>
<dbReference type="InterPro" id="IPR013149">
    <property type="entry name" value="ADH-like_C"/>
</dbReference>
<keyword evidence="2" id="KW-0560">Oxidoreductase</keyword>
<dbReference type="Gene3D" id="3.40.50.720">
    <property type="entry name" value="NAD(P)-binding Rossmann-like Domain"/>
    <property type="match status" value="1"/>
</dbReference>
<proteinExistence type="predicted"/>
<protein>
    <submittedName>
        <fullName evidence="5">Nuclear receptor binding factor related protein</fullName>
    </submittedName>
</protein>
<dbReference type="CDD" id="cd08292">
    <property type="entry name" value="ETR_like_2"/>
    <property type="match status" value="1"/>
</dbReference>
<reference evidence="5" key="1">
    <citation type="submission" date="2015-08" db="EMBL/GenBank/DDBJ databases">
        <authorList>
            <person name="Babu N.S."/>
            <person name="Beckwith C.J."/>
            <person name="Beseler K.G."/>
            <person name="Brison A."/>
            <person name="Carone J.V."/>
            <person name="Caskin T.P."/>
            <person name="Diamond M."/>
            <person name="Durham M.E."/>
            <person name="Foxe J.M."/>
            <person name="Go M."/>
            <person name="Henderson B.A."/>
            <person name="Jones I.B."/>
            <person name="McGettigan J.A."/>
            <person name="Micheletti S.J."/>
            <person name="Nasrallah M.E."/>
            <person name="Ortiz D."/>
            <person name="Piller C.R."/>
            <person name="Privatt S.R."/>
            <person name="Schneider S.L."/>
            <person name="Sharp S."/>
            <person name="Smith T.C."/>
            <person name="Stanton J.D."/>
            <person name="Ullery H.E."/>
            <person name="Wilson R.J."/>
            <person name="Serrano M.G."/>
            <person name="Buck G."/>
            <person name="Lee V."/>
            <person name="Wang Y."/>
            <person name="Carvalho R."/>
            <person name="Voegtly L."/>
            <person name="Shi R."/>
            <person name="Duckworth R."/>
            <person name="Johnson A."/>
            <person name="Loviza R."/>
            <person name="Walstead R."/>
            <person name="Shah Z."/>
            <person name="Kiflezghi M."/>
            <person name="Wade K."/>
            <person name="Ball S.L."/>
            <person name="Bradley K.W."/>
            <person name="Asai D.J."/>
            <person name="Bowman C.A."/>
            <person name="Russell D.A."/>
            <person name="Pope W.H."/>
            <person name="Jacobs-Sera D."/>
            <person name="Hendrix R.W."/>
            <person name="Hatfull G.F."/>
        </authorList>
    </citation>
    <scope>NUCLEOTIDE SEQUENCE</scope>
</reference>
<keyword evidence="5" id="KW-0675">Receptor</keyword>
<dbReference type="Pfam" id="PF00107">
    <property type="entry name" value="ADH_zinc_N"/>
    <property type="match status" value="1"/>
</dbReference>
<dbReference type="InterPro" id="IPR013154">
    <property type="entry name" value="ADH-like_N"/>
</dbReference>
<dbReference type="SUPFAM" id="SSF50129">
    <property type="entry name" value="GroES-like"/>
    <property type="match status" value="1"/>
</dbReference>
<dbReference type="EMBL" id="CZKB01000028">
    <property type="protein sequence ID" value="CUR62402.1"/>
    <property type="molecule type" value="Genomic_DNA"/>
</dbReference>
<dbReference type="InterPro" id="IPR036291">
    <property type="entry name" value="NAD(P)-bd_dom_sf"/>
</dbReference>
<evidence type="ECO:0000256" key="1">
    <source>
        <dbReference type="ARBA" id="ARBA00022857"/>
    </source>
</evidence>
<organism evidence="5">
    <name type="scientific">metagenome</name>
    <dbReference type="NCBI Taxonomy" id="256318"/>
    <lineage>
        <taxon>unclassified sequences</taxon>
        <taxon>metagenomes</taxon>
    </lineage>
</organism>
<evidence type="ECO:0000259" key="4">
    <source>
        <dbReference type="SMART" id="SM00829"/>
    </source>
</evidence>
<accession>A0A2P2CLA7</accession>
<dbReference type="Gene3D" id="3.90.180.10">
    <property type="entry name" value="Medium-chain alcohol dehydrogenases, catalytic domain"/>
    <property type="match status" value="1"/>
</dbReference>
<name>A0A2P2CLA7_9ZZZZ</name>
<evidence type="ECO:0000256" key="3">
    <source>
        <dbReference type="SAM" id="MobiDB-lite"/>
    </source>
</evidence>
<dbReference type="AlphaFoldDB" id="A0A2P2CLA7"/>
<sequence>MRSVGHDTFGAPDQVLTEREVETPVAGPGQVLVRTLLSPIHNHDLVTVAGNYGVKPALPAVGGTEAVGVVEAVGEGADEALVGRRVAVAGSPGTWAEYFVAPAGAAIPVPDAMTDEAAAQLISMPFSAISLVEFLGVSAGDWILQTAANGAVGKIVAVLAKSRGLNVVNLVRREAAVAELAELGIDNAIATESPDWVAQARALIGDDGGRAAVDSVGGDVANGLAELLGEDGLLVTFGAASNEPLVISSGPIIFKQLTVKGFWGAKVSRTTSAEDRTRMFGELIGLVLDGSLSLTSGGTFGLDQPADAVTASQSPGRTGKIMFRP</sequence>
<feature type="domain" description="Enoyl reductase (ER)" evidence="4">
    <location>
        <begin position="10"/>
        <end position="323"/>
    </location>
</feature>
<dbReference type="Pfam" id="PF08240">
    <property type="entry name" value="ADH_N"/>
    <property type="match status" value="1"/>
</dbReference>
<dbReference type="GO" id="GO:0070402">
    <property type="term" value="F:NADPH binding"/>
    <property type="evidence" value="ECO:0007669"/>
    <property type="project" value="TreeGrafter"/>
</dbReference>
<dbReference type="SUPFAM" id="SSF51735">
    <property type="entry name" value="NAD(P)-binding Rossmann-fold domains"/>
    <property type="match status" value="1"/>
</dbReference>
<gene>
    <name evidence="5" type="ORF">NOCA180046</name>
</gene>
<feature type="region of interest" description="Disordered" evidence="3">
    <location>
        <begin position="306"/>
        <end position="325"/>
    </location>
</feature>
<dbReference type="PANTHER" id="PTHR48106:SF2">
    <property type="entry name" value="ZN2+-BINDING DEHYDROGENASE"/>
    <property type="match status" value="1"/>
</dbReference>